<dbReference type="STRING" id="92947.BVG79_01453"/>
<name>A0A1W6P028_9RHOB</name>
<keyword evidence="3" id="KW-1185">Reference proteome</keyword>
<dbReference type="OrthoDB" id="7658888at2"/>
<feature type="compositionally biased region" description="Low complexity" evidence="1">
    <location>
        <begin position="104"/>
        <end position="128"/>
    </location>
</feature>
<evidence type="ECO:0008006" key="4">
    <source>
        <dbReference type="Google" id="ProtNLM"/>
    </source>
</evidence>
<dbReference type="RefSeq" id="WP_085786290.1">
    <property type="nucleotide sequence ID" value="NZ_CP019937.1"/>
</dbReference>
<sequence length="144" mass="15223">MTFEYRVVAAPRRAEKHRGAKSTEDRFTRTLEVLMNEMAADGWDYQRAESLPCEERHGLTGRTTVYQSVLVFRRPVAAPQQAPAIAPTAPASAVPAPTIAAPKVADAPAAQPRVTPSLGGAALGGATADEPPLKSAIIPPLKAD</sequence>
<evidence type="ECO:0000256" key="1">
    <source>
        <dbReference type="SAM" id="MobiDB-lite"/>
    </source>
</evidence>
<dbReference type="EMBL" id="CP019937">
    <property type="protein sequence ID" value="ARO14799.1"/>
    <property type="molecule type" value="Genomic_DNA"/>
</dbReference>
<organism evidence="2 3">
    <name type="scientific">Ketogulonicigenium robustum</name>
    <dbReference type="NCBI Taxonomy" id="92947"/>
    <lineage>
        <taxon>Bacteria</taxon>
        <taxon>Pseudomonadati</taxon>
        <taxon>Pseudomonadota</taxon>
        <taxon>Alphaproteobacteria</taxon>
        <taxon>Rhodobacterales</taxon>
        <taxon>Roseobacteraceae</taxon>
        <taxon>Ketogulonicigenium</taxon>
    </lineage>
</organism>
<dbReference type="AlphaFoldDB" id="A0A1W6P028"/>
<evidence type="ECO:0000313" key="3">
    <source>
        <dbReference type="Proteomes" id="UP000242447"/>
    </source>
</evidence>
<accession>A0A1W6P028</accession>
<feature type="region of interest" description="Disordered" evidence="1">
    <location>
        <begin position="104"/>
        <end position="144"/>
    </location>
</feature>
<gene>
    <name evidence="2" type="ORF">BVG79_01453</name>
</gene>
<proteinExistence type="predicted"/>
<protein>
    <recommendedName>
        <fullName evidence="4">DUF4177 domain-containing protein</fullName>
    </recommendedName>
</protein>
<dbReference type="KEGG" id="kro:BVG79_01453"/>
<reference evidence="2 3" key="1">
    <citation type="submission" date="2017-02" db="EMBL/GenBank/DDBJ databases">
        <title>Ketogulonicigenium robustum SPU B003 Genome sequencing and assembly.</title>
        <authorList>
            <person name="Li Y."/>
            <person name="Liu L."/>
            <person name="Wang C."/>
            <person name="Zhang M."/>
            <person name="Zhang T."/>
            <person name="Zhang Y."/>
        </authorList>
    </citation>
    <scope>NUCLEOTIDE SEQUENCE [LARGE SCALE GENOMIC DNA]</scope>
    <source>
        <strain evidence="2 3">SPU_B003</strain>
    </source>
</reference>
<evidence type="ECO:0000313" key="2">
    <source>
        <dbReference type="EMBL" id="ARO14799.1"/>
    </source>
</evidence>
<dbReference type="Proteomes" id="UP000242447">
    <property type="component" value="Chromosome"/>
</dbReference>